<dbReference type="PANTHER" id="PTHR12025:SF16">
    <property type="entry name" value="VASCULAR ENDOTHELIAL GROWTH FACTOR A ISOFORM 1 PRECURSOR"/>
    <property type="match status" value="1"/>
</dbReference>
<keyword evidence="16" id="KW-1185">Reference proteome</keyword>
<dbReference type="FunFam" id="2.10.90.10:FF:000055">
    <property type="entry name" value="Placenta growth factor"/>
    <property type="match status" value="1"/>
</dbReference>
<dbReference type="InterPro" id="IPR023581">
    <property type="entry name" value="PD_growth_factor_CS"/>
</dbReference>
<feature type="compositionally biased region" description="Basic residues" evidence="13">
    <location>
        <begin position="236"/>
        <end position="255"/>
    </location>
</feature>
<evidence type="ECO:0000256" key="11">
    <source>
        <dbReference type="ARBA" id="ARBA00023246"/>
    </source>
</evidence>
<dbReference type="Pfam" id="PF00341">
    <property type="entry name" value="PDGF"/>
    <property type="match status" value="1"/>
</dbReference>
<reference evidence="15" key="2">
    <citation type="submission" date="2025-08" db="UniProtKB">
        <authorList>
            <consortium name="Ensembl"/>
        </authorList>
    </citation>
    <scope>IDENTIFICATION</scope>
</reference>
<evidence type="ECO:0000256" key="1">
    <source>
        <dbReference type="ARBA" id="ARBA00004613"/>
    </source>
</evidence>
<evidence type="ECO:0000256" key="9">
    <source>
        <dbReference type="ARBA" id="ARBA00023157"/>
    </source>
</evidence>
<dbReference type="InterPro" id="IPR050507">
    <property type="entry name" value="PDGF/VEGF_growth_factor"/>
</dbReference>
<keyword evidence="6" id="KW-0732">Signal</keyword>
<feature type="region of interest" description="Disordered" evidence="13">
    <location>
        <begin position="230"/>
        <end position="257"/>
    </location>
</feature>
<dbReference type="SUPFAM" id="SSF57593">
    <property type="entry name" value="Heparin-binding domain from vascular endothelial growth factor"/>
    <property type="match status" value="1"/>
</dbReference>
<evidence type="ECO:0000256" key="8">
    <source>
        <dbReference type="ARBA" id="ARBA00023030"/>
    </source>
</evidence>
<evidence type="ECO:0000259" key="14">
    <source>
        <dbReference type="PROSITE" id="PS50278"/>
    </source>
</evidence>
<dbReference type="InterPro" id="IPR036841">
    <property type="entry name" value="VEGF_C_sf"/>
</dbReference>
<comment type="similarity">
    <text evidence="2 12">Belongs to the PDGF/VEGF growth factor family.</text>
</comment>
<evidence type="ECO:0000313" key="16">
    <source>
        <dbReference type="Proteomes" id="UP000694402"/>
    </source>
</evidence>
<proteinExistence type="inferred from homology"/>
<evidence type="ECO:0000256" key="7">
    <source>
        <dbReference type="ARBA" id="ARBA00022782"/>
    </source>
</evidence>
<dbReference type="GO" id="GO:0050930">
    <property type="term" value="P:induction of positive chemotaxis"/>
    <property type="evidence" value="ECO:0007669"/>
    <property type="project" value="TreeGrafter"/>
</dbReference>
<dbReference type="SMART" id="SM00141">
    <property type="entry name" value="PDGF"/>
    <property type="match status" value="1"/>
</dbReference>
<dbReference type="InterPro" id="IPR000072">
    <property type="entry name" value="PDGF/VEGF_dom"/>
</dbReference>
<dbReference type="Gene3D" id="2.10.90.10">
    <property type="entry name" value="Cystine-knot cytokines"/>
    <property type="match status" value="1"/>
</dbReference>
<comment type="subcellular location">
    <subcellularLocation>
        <location evidence="1">Secreted</location>
    </subcellularLocation>
</comment>
<dbReference type="SUPFAM" id="SSF57501">
    <property type="entry name" value="Cystine-knot cytokines"/>
    <property type="match status" value="1"/>
</dbReference>
<keyword evidence="9" id="KW-1015">Disulfide bond</keyword>
<dbReference type="GO" id="GO:0030154">
    <property type="term" value="P:cell differentiation"/>
    <property type="evidence" value="ECO:0007669"/>
    <property type="project" value="UniProtKB-KW"/>
</dbReference>
<dbReference type="CDD" id="cd00135">
    <property type="entry name" value="PDGF"/>
    <property type="match status" value="1"/>
</dbReference>
<dbReference type="InterPro" id="IPR029034">
    <property type="entry name" value="Cystine-knot_cytokine"/>
</dbReference>
<keyword evidence="10" id="KW-0325">Glycoprotein</keyword>
<keyword evidence="5" id="KW-0037">Angiogenesis</keyword>
<dbReference type="AlphaFoldDB" id="A0AAZ3PQB2"/>
<evidence type="ECO:0000256" key="2">
    <source>
        <dbReference type="ARBA" id="ARBA00006686"/>
    </source>
</evidence>
<dbReference type="Pfam" id="PF14554">
    <property type="entry name" value="VEGF_C"/>
    <property type="match status" value="1"/>
</dbReference>
<dbReference type="Ensembl" id="ENSOTST00005194091.1">
    <property type="protein sequence ID" value="ENSOTSP00005118373.1"/>
    <property type="gene ID" value="ENSOTSG00005041082.2"/>
</dbReference>
<dbReference type="GO" id="GO:0042056">
    <property type="term" value="F:chemoattractant activity"/>
    <property type="evidence" value="ECO:0007669"/>
    <property type="project" value="TreeGrafter"/>
</dbReference>
<reference evidence="16" key="1">
    <citation type="journal article" date="2018" name="PLoS ONE">
        <title>Chinook salmon (Oncorhynchus tshawytscha) genome and transcriptome.</title>
        <authorList>
            <person name="Christensen K.A."/>
            <person name="Leong J.S."/>
            <person name="Sakhrani D."/>
            <person name="Biagi C.A."/>
            <person name="Minkley D.R."/>
            <person name="Withler R.E."/>
            <person name="Rondeau E.B."/>
            <person name="Koop B.F."/>
            <person name="Devlin R.H."/>
        </authorList>
    </citation>
    <scope>NUCLEOTIDE SEQUENCE [LARGE SCALE GENOMIC DNA]</scope>
</reference>
<dbReference type="PANTHER" id="PTHR12025">
    <property type="entry name" value="VASCULAR ENDOTHELIAL GROWTH FACTOR"/>
    <property type="match status" value="1"/>
</dbReference>
<dbReference type="GO" id="GO:0060754">
    <property type="term" value="P:positive regulation of mast cell chemotaxis"/>
    <property type="evidence" value="ECO:0007669"/>
    <property type="project" value="TreeGrafter"/>
</dbReference>
<dbReference type="GO" id="GO:0051781">
    <property type="term" value="P:positive regulation of cell division"/>
    <property type="evidence" value="ECO:0007669"/>
    <property type="project" value="UniProtKB-KW"/>
</dbReference>
<dbReference type="GO" id="GO:0008083">
    <property type="term" value="F:growth factor activity"/>
    <property type="evidence" value="ECO:0007669"/>
    <property type="project" value="UniProtKB-KW"/>
</dbReference>
<dbReference type="GO" id="GO:0001666">
    <property type="term" value="P:response to hypoxia"/>
    <property type="evidence" value="ECO:0007669"/>
    <property type="project" value="TreeGrafter"/>
</dbReference>
<keyword evidence="4" id="KW-0964">Secreted</keyword>
<dbReference type="GO" id="GO:0038084">
    <property type="term" value="P:vascular endothelial growth factor signaling pathway"/>
    <property type="evidence" value="ECO:0007669"/>
    <property type="project" value="TreeGrafter"/>
</dbReference>
<evidence type="ECO:0000256" key="12">
    <source>
        <dbReference type="RuleBase" id="RU003818"/>
    </source>
</evidence>
<dbReference type="GeneTree" id="ENSGT00940000157284"/>
<evidence type="ECO:0000256" key="3">
    <source>
        <dbReference type="ARBA" id="ARBA00022473"/>
    </source>
</evidence>
<keyword evidence="11" id="KW-0497">Mitogen</keyword>
<dbReference type="GO" id="GO:0008201">
    <property type="term" value="F:heparin binding"/>
    <property type="evidence" value="ECO:0007669"/>
    <property type="project" value="InterPro"/>
</dbReference>
<reference evidence="15" key="3">
    <citation type="submission" date="2025-09" db="UniProtKB">
        <authorList>
            <consortium name="Ensembl"/>
        </authorList>
    </citation>
    <scope>IDENTIFICATION</scope>
</reference>
<dbReference type="PROSITE" id="PS00249">
    <property type="entry name" value="PDGF_1"/>
    <property type="match status" value="1"/>
</dbReference>
<dbReference type="Proteomes" id="UP000694402">
    <property type="component" value="Unassembled WGS sequence"/>
</dbReference>
<dbReference type="GO" id="GO:0005615">
    <property type="term" value="C:extracellular space"/>
    <property type="evidence" value="ECO:0007669"/>
    <property type="project" value="TreeGrafter"/>
</dbReference>
<sequence length="316" mass="36270">MELSLWPSWVLYTSISCTKYLERSCFRSEAECYVILFHTMFGLAGIGHCRGCAGHCRGCAMISHFSFTLQEESEFLSVCGVSMSFPTCAAPGYNVFSASVQKVPNFVGLREGLKEGVSTEAYQSHSERGNERDTLMVISFMEVYNKSLCQPRELLVEIAQEYPEEVEHIFIPSCVVLTRCAGCCNDEMLECTPTSTHNMTMEIKRIKPQRQENNIFMSFTEHSACECRPKKEVKEPRHKKLRKGKGQKRKRKKNHDQKNREAQCEPCCDGCSERRKQGFIQDPLTCQCSCRNSNAHCRARYLELNERTCRCDKPRR</sequence>
<evidence type="ECO:0000256" key="6">
    <source>
        <dbReference type="ARBA" id="ARBA00022729"/>
    </source>
</evidence>
<evidence type="ECO:0000256" key="4">
    <source>
        <dbReference type="ARBA" id="ARBA00022525"/>
    </source>
</evidence>
<dbReference type="PROSITE" id="PS50278">
    <property type="entry name" value="PDGF_2"/>
    <property type="match status" value="1"/>
</dbReference>
<feature type="domain" description="Platelet-derived growth factor (PDGF) family profile" evidence="14">
    <location>
        <begin position="136"/>
        <end position="232"/>
    </location>
</feature>
<organism evidence="15 16">
    <name type="scientific">Oncorhynchus tshawytscha</name>
    <name type="common">Chinook salmon</name>
    <name type="synonym">Salmo tshawytscha</name>
    <dbReference type="NCBI Taxonomy" id="74940"/>
    <lineage>
        <taxon>Eukaryota</taxon>
        <taxon>Metazoa</taxon>
        <taxon>Chordata</taxon>
        <taxon>Craniata</taxon>
        <taxon>Vertebrata</taxon>
        <taxon>Euteleostomi</taxon>
        <taxon>Actinopterygii</taxon>
        <taxon>Neopterygii</taxon>
        <taxon>Teleostei</taxon>
        <taxon>Protacanthopterygii</taxon>
        <taxon>Salmoniformes</taxon>
        <taxon>Salmonidae</taxon>
        <taxon>Salmoninae</taxon>
        <taxon>Oncorhynchus</taxon>
    </lineage>
</organism>
<keyword evidence="8 12" id="KW-0339">Growth factor</keyword>
<dbReference type="GO" id="GO:0045766">
    <property type="term" value="P:positive regulation of angiogenesis"/>
    <property type="evidence" value="ECO:0007669"/>
    <property type="project" value="TreeGrafter"/>
</dbReference>
<keyword evidence="3" id="KW-0217">Developmental protein</keyword>
<protein>
    <submittedName>
        <fullName evidence="15">Vascular endothelial growth factor Ab</fullName>
    </submittedName>
</protein>
<dbReference type="GO" id="GO:0002040">
    <property type="term" value="P:sprouting angiogenesis"/>
    <property type="evidence" value="ECO:0007669"/>
    <property type="project" value="TreeGrafter"/>
</dbReference>
<name>A0AAZ3PQB2_ONCTS</name>
<dbReference type="GO" id="GO:0016020">
    <property type="term" value="C:membrane"/>
    <property type="evidence" value="ECO:0007669"/>
    <property type="project" value="InterPro"/>
</dbReference>
<evidence type="ECO:0000256" key="5">
    <source>
        <dbReference type="ARBA" id="ARBA00022657"/>
    </source>
</evidence>
<evidence type="ECO:0000313" key="15">
    <source>
        <dbReference type="Ensembl" id="ENSOTSP00005118373.1"/>
    </source>
</evidence>
<dbReference type="GO" id="GO:0048513">
    <property type="term" value="P:animal organ development"/>
    <property type="evidence" value="ECO:0007669"/>
    <property type="project" value="UniProtKB-ARBA"/>
</dbReference>
<dbReference type="Gene3D" id="2.10.160.10">
    <property type="entry name" value="Vascular endothelial growth factor, heparin-binding domain"/>
    <property type="match status" value="1"/>
</dbReference>
<dbReference type="GO" id="GO:0001938">
    <property type="term" value="P:positive regulation of endothelial cell proliferation"/>
    <property type="evidence" value="ECO:0007669"/>
    <property type="project" value="TreeGrafter"/>
</dbReference>
<gene>
    <name evidence="15" type="primary">vegfab</name>
</gene>
<dbReference type="GO" id="GO:0048010">
    <property type="term" value="P:vascular endothelial growth factor receptor signaling pathway"/>
    <property type="evidence" value="ECO:0007669"/>
    <property type="project" value="TreeGrafter"/>
</dbReference>
<evidence type="ECO:0000256" key="10">
    <source>
        <dbReference type="ARBA" id="ARBA00023180"/>
    </source>
</evidence>
<evidence type="ECO:0000256" key="13">
    <source>
        <dbReference type="SAM" id="MobiDB-lite"/>
    </source>
</evidence>
<dbReference type="GO" id="GO:0005172">
    <property type="term" value="F:vascular endothelial growth factor receptor binding"/>
    <property type="evidence" value="ECO:0007669"/>
    <property type="project" value="TreeGrafter"/>
</dbReference>
<dbReference type="InterPro" id="IPR027928">
    <property type="entry name" value="VEGF_C"/>
</dbReference>
<keyword evidence="7" id="KW-0221">Differentiation</keyword>
<accession>A0AAZ3PQB2</accession>
<dbReference type="FunFam" id="2.10.160.10:FF:000001">
    <property type="entry name" value="Vascular endothelial growth factor A"/>
    <property type="match status" value="1"/>
</dbReference>